<dbReference type="EMBL" id="HBIX01011708">
    <property type="protein sequence ID" value="CAE0716045.1"/>
    <property type="molecule type" value="Transcribed_RNA"/>
</dbReference>
<dbReference type="AlphaFoldDB" id="A0A7S4AI92"/>
<feature type="compositionally biased region" description="Low complexity" evidence="1">
    <location>
        <begin position="396"/>
        <end position="422"/>
    </location>
</feature>
<reference evidence="2" key="1">
    <citation type="submission" date="2021-01" db="EMBL/GenBank/DDBJ databases">
        <authorList>
            <person name="Corre E."/>
            <person name="Pelletier E."/>
            <person name="Niang G."/>
            <person name="Scheremetjew M."/>
            <person name="Finn R."/>
            <person name="Kale V."/>
            <person name="Holt S."/>
            <person name="Cochrane G."/>
            <person name="Meng A."/>
            <person name="Brown T."/>
            <person name="Cohen L."/>
        </authorList>
    </citation>
    <scope>NUCLEOTIDE SEQUENCE</scope>
    <source>
        <strain evidence="2">10249 10 AB</strain>
    </source>
</reference>
<evidence type="ECO:0000313" key="2">
    <source>
        <dbReference type="EMBL" id="CAE0716045.1"/>
    </source>
</evidence>
<accession>A0A7S4AI92</accession>
<proteinExistence type="predicted"/>
<organism evidence="2">
    <name type="scientific">Pseudo-nitzschia australis</name>
    <dbReference type="NCBI Taxonomy" id="44445"/>
    <lineage>
        <taxon>Eukaryota</taxon>
        <taxon>Sar</taxon>
        <taxon>Stramenopiles</taxon>
        <taxon>Ochrophyta</taxon>
        <taxon>Bacillariophyta</taxon>
        <taxon>Bacillariophyceae</taxon>
        <taxon>Bacillariophycidae</taxon>
        <taxon>Bacillariales</taxon>
        <taxon>Bacillariaceae</taxon>
        <taxon>Pseudo-nitzschia</taxon>
    </lineage>
</organism>
<feature type="compositionally biased region" description="Low complexity" evidence="1">
    <location>
        <begin position="110"/>
        <end position="128"/>
    </location>
</feature>
<feature type="region of interest" description="Disordered" evidence="1">
    <location>
        <begin position="394"/>
        <end position="422"/>
    </location>
</feature>
<gene>
    <name evidence="2" type="ORF">PAUS00366_LOCUS8797</name>
</gene>
<sequence length="459" mass="51252">MCGATAGSGDRGSAPFHKTLTESVLEPWVRNLANKERCSDLVVFGEAFGVDMEKLLPALELNTFQSRAKSLFSIKRSKMHLRHGNCFFLFVLEDDLQEGVKHTKVKVRTETSASTSTSTSTSLNNNNNSTNAVRMVGQYFLIPVDRNILPYVSIRRNAKLFQYSAQFLFPDARTIVFQDINFLAPSYSNRLPEDYHKLYPRNANTNANTEPCLTVFSLPKNSQTVGEKNTGDDLFQGHCKLVLNKLAKRTQEEGISIFPGNDNTAASTLNTASLIQQCDAYLQYVYKRELTTDVLSHGMVDTNFISWNEGSAYCRDFNARLRCTILDQLHCHSDRDRIVFPFALYLRHQAGLSASTSPTMEYQPKDSKVHRQPVNTGFQQVVHDLHFVQNNGVTEAAASSSSSNANTNTNKNSNAGDGDGDGAAAAVKQDTVLILRNKYHWTQKTIGTSIPKRRRGKKK</sequence>
<feature type="region of interest" description="Disordered" evidence="1">
    <location>
        <begin position="107"/>
        <end position="128"/>
    </location>
</feature>
<evidence type="ECO:0000256" key="1">
    <source>
        <dbReference type="SAM" id="MobiDB-lite"/>
    </source>
</evidence>
<protein>
    <submittedName>
        <fullName evidence="2">Uncharacterized protein</fullName>
    </submittedName>
</protein>
<name>A0A7S4AI92_9STRA</name>